<evidence type="ECO:0000313" key="2">
    <source>
        <dbReference type="EMBL" id="PNX75970.1"/>
    </source>
</evidence>
<comment type="caution">
    <text evidence="2">The sequence shown here is derived from an EMBL/GenBank/DDBJ whole genome shotgun (WGS) entry which is preliminary data.</text>
</comment>
<dbReference type="GO" id="GO:0005776">
    <property type="term" value="C:autophagosome"/>
    <property type="evidence" value="ECO:0007669"/>
    <property type="project" value="TreeGrafter"/>
</dbReference>
<dbReference type="GO" id="GO:0061908">
    <property type="term" value="C:phagophore"/>
    <property type="evidence" value="ECO:0007669"/>
    <property type="project" value="TreeGrafter"/>
</dbReference>
<organism evidence="2 3">
    <name type="scientific">Trifolium pratense</name>
    <name type="common">Red clover</name>
    <dbReference type="NCBI Taxonomy" id="57577"/>
    <lineage>
        <taxon>Eukaryota</taxon>
        <taxon>Viridiplantae</taxon>
        <taxon>Streptophyta</taxon>
        <taxon>Embryophyta</taxon>
        <taxon>Tracheophyta</taxon>
        <taxon>Spermatophyta</taxon>
        <taxon>Magnoliopsida</taxon>
        <taxon>eudicotyledons</taxon>
        <taxon>Gunneridae</taxon>
        <taxon>Pentapetalae</taxon>
        <taxon>rosids</taxon>
        <taxon>fabids</taxon>
        <taxon>Fabales</taxon>
        <taxon>Fabaceae</taxon>
        <taxon>Papilionoideae</taxon>
        <taxon>50 kb inversion clade</taxon>
        <taxon>NPAAA clade</taxon>
        <taxon>Hologalegina</taxon>
        <taxon>IRL clade</taxon>
        <taxon>Trifolieae</taxon>
        <taxon>Trifolium</taxon>
    </lineage>
</organism>
<dbReference type="PANTHER" id="PTHR34659">
    <property type="entry name" value="BNAA05G11610D PROTEIN"/>
    <property type="match status" value="1"/>
</dbReference>
<feature type="non-terminal residue" evidence="2">
    <location>
        <position position="443"/>
    </location>
</feature>
<feature type="region of interest" description="Disordered" evidence="1">
    <location>
        <begin position="205"/>
        <end position="255"/>
    </location>
</feature>
<reference evidence="2 3" key="2">
    <citation type="journal article" date="2017" name="Front. Plant Sci.">
        <title>Gene Classification and Mining of Molecular Markers Useful in Red Clover (Trifolium pratense) Breeding.</title>
        <authorList>
            <person name="Istvanek J."/>
            <person name="Dluhosova J."/>
            <person name="Dluhos P."/>
            <person name="Patkova L."/>
            <person name="Nedelnik J."/>
            <person name="Repkova J."/>
        </authorList>
    </citation>
    <scope>NUCLEOTIDE SEQUENCE [LARGE SCALE GENOMIC DNA]</scope>
    <source>
        <strain evidence="3">cv. Tatra</strain>
        <tissue evidence="2">Young leaves</tissue>
    </source>
</reference>
<feature type="compositionally biased region" description="Polar residues" evidence="1">
    <location>
        <begin position="205"/>
        <end position="218"/>
    </location>
</feature>
<reference evidence="2 3" key="1">
    <citation type="journal article" date="2014" name="Am. J. Bot.">
        <title>Genome assembly and annotation for red clover (Trifolium pratense; Fabaceae).</title>
        <authorList>
            <person name="Istvanek J."/>
            <person name="Jaros M."/>
            <person name="Krenek A."/>
            <person name="Repkova J."/>
        </authorList>
    </citation>
    <scope>NUCLEOTIDE SEQUENCE [LARGE SCALE GENOMIC DNA]</scope>
    <source>
        <strain evidence="3">cv. Tatra</strain>
        <tissue evidence="2">Young leaves</tissue>
    </source>
</reference>
<name>A0A2K3LBR0_TRIPR</name>
<gene>
    <name evidence="2" type="ORF">L195_g031915</name>
</gene>
<dbReference type="EMBL" id="ASHM01029900">
    <property type="protein sequence ID" value="PNX75970.1"/>
    <property type="molecule type" value="Genomic_DNA"/>
</dbReference>
<protein>
    <submittedName>
        <fullName evidence="2">Uncharacterized protein</fullName>
    </submittedName>
</protein>
<dbReference type="PANTHER" id="PTHR34659:SF8">
    <property type="entry name" value="(RAPE) HYPOTHETICAL PROTEIN"/>
    <property type="match status" value="1"/>
</dbReference>
<dbReference type="AlphaFoldDB" id="A0A2K3LBR0"/>
<dbReference type="Proteomes" id="UP000236291">
    <property type="component" value="Unassembled WGS sequence"/>
</dbReference>
<evidence type="ECO:0000313" key="3">
    <source>
        <dbReference type="Proteomes" id="UP000236291"/>
    </source>
</evidence>
<evidence type="ECO:0000256" key="1">
    <source>
        <dbReference type="SAM" id="MobiDB-lite"/>
    </source>
</evidence>
<dbReference type="InterPro" id="IPR053273">
    <property type="entry name" value="CST_Regulator"/>
</dbReference>
<feature type="compositionally biased region" description="Polar residues" evidence="1">
    <location>
        <begin position="229"/>
        <end position="254"/>
    </location>
</feature>
<sequence length="443" mass="49083">MLRLIKCELSLTLVGRVEVEHFISERTQKPNARFCVKVWCQVTCVVAQCPICQSNPLRLPPHCPTVVSEPGCSMPNVMIKSSETPPSRSNTIVIETVQYLENQIQIVGESVRNFYSDVMEDLIPPSSCSAPVLPIAHCAGSGISNSKKSFRVSKKITAKADTKQSTKDSSINRDSGNFVKANNFISRARPHVCGVDIKSNVCSDENQQNRKMSASKTATEVALSETHTRGSSQSCEISDANQNDEATVSKTGSGEATDFASVGDCCKEIEKVSTEQNHGVPVSVEPDEEKNMSSFSSNIFEDSHGYSMVKAMQPEDCSYSTIIVSHPGIDSNVIADIDDVTTEQDHKTRRRDNASKLEETCVLINRDELPLFPNATVNIKTSEKKWLQPFSLSKKSTRKQEYEELALKHRNNENGKGDRVESLCQTLPEDVSEPEWEFLEIPR</sequence>
<dbReference type="GO" id="GO:0006950">
    <property type="term" value="P:response to stress"/>
    <property type="evidence" value="ECO:0007669"/>
    <property type="project" value="TreeGrafter"/>
</dbReference>
<proteinExistence type="predicted"/>
<accession>A0A2K3LBR0</accession>